<dbReference type="Proteomes" id="UP000887116">
    <property type="component" value="Unassembled WGS sequence"/>
</dbReference>
<dbReference type="AlphaFoldDB" id="A0A8X6FQ89"/>
<evidence type="ECO:0000313" key="2">
    <source>
        <dbReference type="Proteomes" id="UP000887116"/>
    </source>
</evidence>
<proteinExistence type="predicted"/>
<keyword evidence="2" id="KW-1185">Reference proteome</keyword>
<reference evidence="1" key="1">
    <citation type="submission" date="2020-07" db="EMBL/GenBank/DDBJ databases">
        <title>Multicomponent nature underlies the extraordinary mechanical properties of spider dragline silk.</title>
        <authorList>
            <person name="Kono N."/>
            <person name="Nakamura H."/>
            <person name="Mori M."/>
            <person name="Yoshida Y."/>
            <person name="Ohtoshi R."/>
            <person name="Malay A.D."/>
            <person name="Moran D.A.P."/>
            <person name="Tomita M."/>
            <person name="Numata K."/>
            <person name="Arakawa K."/>
        </authorList>
    </citation>
    <scope>NUCLEOTIDE SEQUENCE</scope>
</reference>
<dbReference type="EMBL" id="BMAO01020049">
    <property type="protein sequence ID" value="GFQ64708.1"/>
    <property type="molecule type" value="Genomic_DNA"/>
</dbReference>
<accession>A0A8X6FQ89</accession>
<evidence type="ECO:0000313" key="1">
    <source>
        <dbReference type="EMBL" id="GFQ64708.1"/>
    </source>
</evidence>
<comment type="caution">
    <text evidence="1">The sequence shown here is derived from an EMBL/GenBank/DDBJ whole genome shotgun (WGS) entry which is preliminary data.</text>
</comment>
<protein>
    <submittedName>
        <fullName evidence="1">Uncharacterized protein</fullName>
    </submittedName>
</protein>
<sequence length="87" mass="9595">MQNRSSTAISEFMEHPFLRGGHLYGRLCRKIITSIYSSAPDGPFPTEIQNHQHPSPGKYLHSSFCITSSAPLLPSDILKMPATNHSG</sequence>
<gene>
    <name evidence="1" type="ORF">TNCT_686651</name>
</gene>
<name>A0A8X6FQ89_TRICU</name>
<organism evidence="1 2">
    <name type="scientific">Trichonephila clavata</name>
    <name type="common">Joro spider</name>
    <name type="synonym">Nephila clavata</name>
    <dbReference type="NCBI Taxonomy" id="2740835"/>
    <lineage>
        <taxon>Eukaryota</taxon>
        <taxon>Metazoa</taxon>
        <taxon>Ecdysozoa</taxon>
        <taxon>Arthropoda</taxon>
        <taxon>Chelicerata</taxon>
        <taxon>Arachnida</taxon>
        <taxon>Araneae</taxon>
        <taxon>Araneomorphae</taxon>
        <taxon>Entelegynae</taxon>
        <taxon>Araneoidea</taxon>
        <taxon>Nephilidae</taxon>
        <taxon>Trichonephila</taxon>
    </lineage>
</organism>